<dbReference type="PANTHER" id="PTHR33318">
    <property type="entry name" value="ASPARTYL/GLUTAMYL-TRNA(ASN/GLN) AMIDOTRANSFERASE SUBUNIT"/>
    <property type="match status" value="1"/>
</dbReference>
<feature type="compositionally biased region" description="Acidic residues" evidence="1">
    <location>
        <begin position="143"/>
        <end position="185"/>
    </location>
</feature>
<feature type="compositionally biased region" description="Polar residues" evidence="1">
    <location>
        <begin position="126"/>
        <end position="142"/>
    </location>
</feature>
<name>A0A6I9RXP2_ELAGV</name>
<evidence type="ECO:0000313" key="2">
    <source>
        <dbReference type="Proteomes" id="UP000504607"/>
    </source>
</evidence>
<gene>
    <name evidence="3" type="primary">LOC105054450</name>
</gene>
<feature type="compositionally biased region" description="Basic and acidic residues" evidence="1">
    <location>
        <begin position="97"/>
        <end position="119"/>
    </location>
</feature>
<dbReference type="KEGG" id="egu:105054450"/>
<accession>A0A6I9RXP2</accession>
<dbReference type="PANTHER" id="PTHR33318:SF4">
    <property type="entry name" value="OS04G0511700 PROTEIN"/>
    <property type="match status" value="1"/>
</dbReference>
<feature type="region of interest" description="Disordered" evidence="1">
    <location>
        <begin position="308"/>
        <end position="396"/>
    </location>
</feature>
<feature type="compositionally biased region" description="Polar residues" evidence="1">
    <location>
        <begin position="197"/>
        <end position="214"/>
    </location>
</feature>
<feature type="compositionally biased region" description="Low complexity" evidence="1">
    <location>
        <begin position="382"/>
        <end position="392"/>
    </location>
</feature>
<feature type="compositionally biased region" description="Polar residues" evidence="1">
    <location>
        <begin position="38"/>
        <end position="48"/>
    </location>
</feature>
<proteinExistence type="predicted"/>
<dbReference type="InterPro" id="IPR039300">
    <property type="entry name" value="JASON"/>
</dbReference>
<dbReference type="OrthoDB" id="1925835at2759"/>
<feature type="region of interest" description="Disordered" evidence="1">
    <location>
        <begin position="10"/>
        <end position="231"/>
    </location>
</feature>
<organism evidence="2 3">
    <name type="scientific">Elaeis guineensis var. tenera</name>
    <name type="common">Oil palm</name>
    <dbReference type="NCBI Taxonomy" id="51953"/>
    <lineage>
        <taxon>Eukaryota</taxon>
        <taxon>Viridiplantae</taxon>
        <taxon>Streptophyta</taxon>
        <taxon>Embryophyta</taxon>
        <taxon>Tracheophyta</taxon>
        <taxon>Spermatophyta</taxon>
        <taxon>Magnoliopsida</taxon>
        <taxon>Liliopsida</taxon>
        <taxon>Arecaceae</taxon>
        <taxon>Arecoideae</taxon>
        <taxon>Cocoseae</taxon>
        <taxon>Elaeidinae</taxon>
        <taxon>Elaeis</taxon>
    </lineage>
</organism>
<evidence type="ECO:0000256" key="1">
    <source>
        <dbReference type="SAM" id="MobiDB-lite"/>
    </source>
</evidence>
<dbReference type="FunCoup" id="A0A6I9RXP2">
    <property type="interactions" value="2151"/>
</dbReference>
<dbReference type="InParanoid" id="A0A6I9RXP2"/>
<protein>
    <submittedName>
        <fullName evidence="3">Protein bfr2</fullName>
    </submittedName>
</protein>
<evidence type="ECO:0000313" key="3">
    <source>
        <dbReference type="RefSeq" id="XP_010934255.1"/>
    </source>
</evidence>
<dbReference type="GeneID" id="105054450"/>
<dbReference type="Proteomes" id="UP000504607">
    <property type="component" value="Chromosome 11"/>
</dbReference>
<sequence>MGCFLTCFGGAKDRKRRRPPNKSPPVDRVCESYKPLRNPSSKQLTLNLSPKKLISEAVVGSTPESRDNDEQGSFGSSKKKVTFDLNVKTYEEVLVDEDPKHSSEDKRENEVIREERKPEEADDESLPNSGASLLNHRYQNCEGSDDDDDIDYGEEEEDEDEDYEDIDLDEDDGNVVDIEGNEEESNASFLLLEVEKQQQSIQEVNSSKSKSVSPDRQPPLLAKGTARDRSQYVHPVLNPVENLTQWREVKVRAAPSKNRKKENINSDIENKITFSPEPTFKIEGRLRTNCPAQHDATVDASLSNWLVSSDNSDKERPHQSNSDFSKLSVGQEERPTSGVLTVEDIKQSSVTSSLRRSPSRSPDEIPIVGTVGGCGSWKNQRSDSGSSCQSGSTIKGIPNATSTYRKVCQVLERNSFKYEL</sequence>
<dbReference type="AlphaFoldDB" id="A0A6I9RXP2"/>
<reference evidence="3" key="1">
    <citation type="submission" date="2025-08" db="UniProtKB">
        <authorList>
            <consortium name="RefSeq"/>
        </authorList>
    </citation>
    <scope>IDENTIFICATION</scope>
</reference>
<dbReference type="GO" id="GO:0007142">
    <property type="term" value="P:male meiosis II"/>
    <property type="evidence" value="ECO:0007669"/>
    <property type="project" value="InterPro"/>
</dbReference>
<keyword evidence="2" id="KW-1185">Reference proteome</keyword>
<feature type="compositionally biased region" description="Low complexity" evidence="1">
    <location>
        <begin position="348"/>
        <end position="360"/>
    </location>
</feature>
<dbReference type="RefSeq" id="XP_010934255.1">
    <property type="nucleotide sequence ID" value="XM_010935953.3"/>
</dbReference>